<sequence>MIQTRPLARSLVLLCAGTLLAACGGDNTPTPQPDPPYEQMFNTYLPLAVGASLGYQDSNVGSIESMHILDSALSQNAGADVYEVTFDSANNTFSFFMSSDANRIRVFGIDGPIAVESGGVQYSLDNLRFASPLIMQSNSSNQSSGNTTATAVIRSGGLSANLSNITISYQTTNLDTTYYGSYGTLPVRAALFRASVNASINVFGQSITIDETLTNTLLFAKGIGIVRHAGTYVSTEDQYNSELTSLNNLPRTIWYNYNNGNPRLASGSSNTFQINGQGNISSNDYRLANMDEINALRWISVQEGSGRYTVSLSGNSSLPTTNTSVEVVFEHKVTERRLSANVTLLAP</sequence>
<dbReference type="AlphaFoldDB" id="A0A2K9LLM7"/>
<protein>
    <submittedName>
        <fullName evidence="2">Uncharacterized protein</fullName>
    </submittedName>
</protein>
<keyword evidence="3" id="KW-1185">Reference proteome</keyword>
<dbReference type="Proteomes" id="UP000235116">
    <property type="component" value="Chromosome"/>
</dbReference>
<feature type="signal peptide" evidence="1">
    <location>
        <begin position="1"/>
        <end position="21"/>
    </location>
</feature>
<gene>
    <name evidence="2" type="ORF">Kalk_12850</name>
</gene>
<dbReference type="RefSeq" id="WP_101894634.1">
    <property type="nucleotide sequence ID" value="NZ_CP022684.1"/>
</dbReference>
<dbReference type="EMBL" id="CP022684">
    <property type="protein sequence ID" value="AUM13256.1"/>
    <property type="molecule type" value="Genomic_DNA"/>
</dbReference>
<dbReference type="KEGG" id="kak:Kalk_12850"/>
<dbReference type="PROSITE" id="PS51257">
    <property type="entry name" value="PROKAR_LIPOPROTEIN"/>
    <property type="match status" value="1"/>
</dbReference>
<keyword evidence="1" id="KW-0732">Signal</keyword>
<proteinExistence type="predicted"/>
<organism evidence="2 3">
    <name type="scientific">Ketobacter alkanivorans</name>
    <dbReference type="NCBI Taxonomy" id="1917421"/>
    <lineage>
        <taxon>Bacteria</taxon>
        <taxon>Pseudomonadati</taxon>
        <taxon>Pseudomonadota</taxon>
        <taxon>Gammaproteobacteria</taxon>
        <taxon>Pseudomonadales</taxon>
        <taxon>Ketobacteraceae</taxon>
        <taxon>Ketobacter</taxon>
    </lineage>
</organism>
<evidence type="ECO:0000313" key="3">
    <source>
        <dbReference type="Proteomes" id="UP000235116"/>
    </source>
</evidence>
<evidence type="ECO:0000313" key="2">
    <source>
        <dbReference type="EMBL" id="AUM13256.1"/>
    </source>
</evidence>
<reference evidence="3" key="1">
    <citation type="submission" date="2017-08" db="EMBL/GenBank/DDBJ databases">
        <title>Direct submision.</title>
        <authorList>
            <person name="Kim S.-J."/>
            <person name="Rhee S.-K."/>
        </authorList>
    </citation>
    <scope>NUCLEOTIDE SEQUENCE [LARGE SCALE GENOMIC DNA]</scope>
    <source>
        <strain evidence="3">GI5</strain>
    </source>
</reference>
<name>A0A2K9LLM7_9GAMM</name>
<evidence type="ECO:0000256" key="1">
    <source>
        <dbReference type="SAM" id="SignalP"/>
    </source>
</evidence>
<accession>A0A2K9LLM7</accession>
<dbReference type="OrthoDB" id="6202169at2"/>
<feature type="chain" id="PRO_5014733287" evidence="1">
    <location>
        <begin position="22"/>
        <end position="347"/>
    </location>
</feature>